<dbReference type="InterPro" id="IPR036388">
    <property type="entry name" value="WH-like_DNA-bd_sf"/>
</dbReference>
<dbReference type="Gene3D" id="3.40.50.300">
    <property type="entry name" value="P-loop containing nucleotide triphosphate hydrolases"/>
    <property type="match status" value="1"/>
</dbReference>
<sequence length="786" mass="83381">MGRDAELADLTALALAPGGQRVLTLTGPVGAGKSRLATALFDGVAREFTDGGQYLELDALDAAGPGADLPAAIVAGLGLDTPPRSRNLTPTALLASHLSDRDFLLVLDCGSRPPDGVAALVDALAAAATGRLCVLTVGTEVLGVYGERRLQLAPLPVPGPGDAADLARLEQVPSVRLLVQRTRAVRPGFRLTEENREAVAELCVRLDGLPLAIELAASRLKVSSPRALLDELNRYSGVLRGTAADTMSPHLSMRDAVAHGWARLAPPTRTLLTHLAVFASTFDGSEVSGVFRLPADDAQDALEQLVDSSLLLSQEQADGSIRFRMLRTSRAHALEELERGDALRAVRADHAAYFLRQAHEAVPRLNGPEQAETLRRFGHWHEDLLVALEFLANVGDADAAASLAVACAPYWLMRGQVRAAVQRLTAVAPVVGSCRPQVTAAALSALGEAELLAGNPDGAARRLEAAQAQFDALGDLAGAALVAELRARTAQARRDLPAAVRLLHQAQQAREALGDQRGRAVVLRHLAEVCRDQGDTARAARHAGEAVRVLEEVGDARAAAQATLVLAGSLTAPDDRDQVERMARRSLLLLLELGDLPALPPGLVVLTETLTAKHGRTGDVWERAARVLAAASELEERVGGGTAGWPEAVRETLAEQARERLGDEAFESAWRAGRALTAAQAVREAVAPVARSLVHPLFADDSTNALTRREQEVAALVAEGLTNREVARRLGISEWTAVNHLRKVMRKLDCASRVQVANRVLRTREAGETEGDAGAAGNRTARSASR</sequence>
<dbReference type="PANTHER" id="PTHR47691:SF3">
    <property type="entry name" value="HTH-TYPE TRANSCRIPTIONAL REGULATOR RV0890C-RELATED"/>
    <property type="match status" value="1"/>
</dbReference>
<name>A0A0T6LUB1_WENVI</name>
<dbReference type="PRINTS" id="PR00038">
    <property type="entry name" value="HTHLUXR"/>
</dbReference>
<keyword evidence="4" id="KW-1185">Reference proteome</keyword>
<dbReference type="SUPFAM" id="SSF46894">
    <property type="entry name" value="C-terminal effector domain of the bipartite response regulators"/>
    <property type="match status" value="1"/>
</dbReference>
<organism evidence="3 4">
    <name type="scientific">Wenjunlia vitaminophila</name>
    <name type="common">Streptomyces vitaminophilus</name>
    <dbReference type="NCBI Taxonomy" id="76728"/>
    <lineage>
        <taxon>Bacteria</taxon>
        <taxon>Bacillati</taxon>
        <taxon>Actinomycetota</taxon>
        <taxon>Actinomycetes</taxon>
        <taxon>Kitasatosporales</taxon>
        <taxon>Streptomycetaceae</taxon>
        <taxon>Wenjunlia</taxon>
    </lineage>
</organism>
<dbReference type="Pfam" id="PF00196">
    <property type="entry name" value="GerE"/>
    <property type="match status" value="1"/>
</dbReference>
<dbReference type="eggNOG" id="COG2197">
    <property type="taxonomic scope" value="Bacteria"/>
</dbReference>
<dbReference type="SUPFAM" id="SSF48452">
    <property type="entry name" value="TPR-like"/>
    <property type="match status" value="1"/>
</dbReference>
<dbReference type="InterPro" id="IPR027417">
    <property type="entry name" value="P-loop_NTPase"/>
</dbReference>
<dbReference type="CDD" id="cd06170">
    <property type="entry name" value="LuxR_C_like"/>
    <property type="match status" value="1"/>
</dbReference>
<feature type="region of interest" description="Disordered" evidence="1">
    <location>
        <begin position="765"/>
        <end position="786"/>
    </location>
</feature>
<dbReference type="GO" id="GO:0006355">
    <property type="term" value="P:regulation of DNA-templated transcription"/>
    <property type="evidence" value="ECO:0007669"/>
    <property type="project" value="InterPro"/>
</dbReference>
<dbReference type="InterPro" id="IPR011990">
    <property type="entry name" value="TPR-like_helical_dom_sf"/>
</dbReference>
<dbReference type="STRING" id="76728.AQ490_18570"/>
<dbReference type="InterPro" id="IPR016032">
    <property type="entry name" value="Sig_transdc_resp-reg_C-effctor"/>
</dbReference>
<dbReference type="EMBL" id="LLZU01000010">
    <property type="protein sequence ID" value="KRV49715.1"/>
    <property type="molecule type" value="Genomic_DNA"/>
</dbReference>
<dbReference type="SMART" id="SM00421">
    <property type="entry name" value="HTH_LUXR"/>
    <property type="match status" value="1"/>
</dbReference>
<dbReference type="InterPro" id="IPR000792">
    <property type="entry name" value="Tscrpt_reg_LuxR_C"/>
</dbReference>
<dbReference type="Gene3D" id="1.10.10.10">
    <property type="entry name" value="Winged helix-like DNA-binding domain superfamily/Winged helix DNA-binding domain"/>
    <property type="match status" value="1"/>
</dbReference>
<proteinExistence type="predicted"/>
<evidence type="ECO:0000313" key="4">
    <source>
        <dbReference type="Proteomes" id="UP000050867"/>
    </source>
</evidence>
<protein>
    <recommendedName>
        <fullName evidence="2">HTH luxR-type domain-containing protein</fullName>
    </recommendedName>
</protein>
<dbReference type="GO" id="GO:0003677">
    <property type="term" value="F:DNA binding"/>
    <property type="evidence" value="ECO:0007669"/>
    <property type="project" value="InterPro"/>
</dbReference>
<feature type="domain" description="HTH luxR-type" evidence="2">
    <location>
        <begin position="699"/>
        <end position="764"/>
    </location>
</feature>
<dbReference type="Proteomes" id="UP000050867">
    <property type="component" value="Unassembled WGS sequence"/>
</dbReference>
<evidence type="ECO:0000256" key="1">
    <source>
        <dbReference type="SAM" id="MobiDB-lite"/>
    </source>
</evidence>
<dbReference type="PANTHER" id="PTHR47691">
    <property type="entry name" value="REGULATOR-RELATED"/>
    <property type="match status" value="1"/>
</dbReference>
<reference evidence="3 4" key="1">
    <citation type="submission" date="2015-10" db="EMBL/GenBank/DDBJ databases">
        <title>Draft genome sequence of pyrrolomycin-producing Streptomyces vitaminophilus.</title>
        <authorList>
            <person name="Graham D.E."/>
            <person name="Mahan K.M."/>
            <person name="Klingeman D.M."/>
            <person name="Hettich R.L."/>
            <person name="Parry R.J."/>
        </authorList>
    </citation>
    <scope>NUCLEOTIDE SEQUENCE [LARGE SCALE GENOMIC DNA]</scope>
    <source>
        <strain evidence="3 4">ATCC 31673</strain>
    </source>
</reference>
<dbReference type="InterPro" id="IPR058852">
    <property type="entry name" value="HTH_77"/>
</dbReference>
<dbReference type="SUPFAM" id="SSF52540">
    <property type="entry name" value="P-loop containing nucleoside triphosphate hydrolases"/>
    <property type="match status" value="1"/>
</dbReference>
<evidence type="ECO:0000313" key="3">
    <source>
        <dbReference type="EMBL" id="KRV49715.1"/>
    </source>
</evidence>
<dbReference type="eggNOG" id="COG3903">
    <property type="taxonomic scope" value="Bacteria"/>
</dbReference>
<dbReference type="Pfam" id="PF25872">
    <property type="entry name" value="HTH_77"/>
    <property type="match status" value="1"/>
</dbReference>
<dbReference type="PROSITE" id="PS50043">
    <property type="entry name" value="HTH_LUXR_2"/>
    <property type="match status" value="1"/>
</dbReference>
<gene>
    <name evidence="3" type="ORF">AQ490_18570</name>
</gene>
<dbReference type="Gene3D" id="1.25.40.10">
    <property type="entry name" value="Tetratricopeptide repeat domain"/>
    <property type="match status" value="1"/>
</dbReference>
<evidence type="ECO:0000259" key="2">
    <source>
        <dbReference type="PROSITE" id="PS50043"/>
    </source>
</evidence>
<comment type="caution">
    <text evidence="3">The sequence shown here is derived from an EMBL/GenBank/DDBJ whole genome shotgun (WGS) entry which is preliminary data.</text>
</comment>
<dbReference type="AlphaFoldDB" id="A0A0T6LUB1"/>
<accession>A0A0T6LUB1</accession>